<sequence length="548" mass="59995">MSGWGRERAARDARIEAGRAHAAGKVVTAANVVALLEAILQPGDRVCLEGDNQKQADCLARGLSQCDPARVHDLHMVQSGIVLPEHLDIFEQGIARRLDYSYSGPQGGRIARMLYGGQIELGAVHTYLELFARYFVDLTPNVALIAGVSADRDGNLYTGPNTEDTPTVVEATAFKNGVVVAQVNEIVDRVPRVDIPGDRIDFVVEADRPFYVEPLFTRDPAAMTETQILMAMMAIKGIYAEYGIRRLNHGIGFGTAAIELLLPTYAERLGLKGQIATHWALNPHPTLIPAIESGWVKQVHCFGSEVGMDRYIRERSDIFFTGADGSLRSNRAFCQTAGLYACDLFIGSTLQIDLAGHSSTVTQNRVAGFGGAPNMGSDPHGRRHPSDTWMKAGREAQVTGDPALMRGRKLVVQIVETFGEGLVPAFVEQLDALELARKIGLELAPVMVYADDVTHIVTEEGIANLLLCRTADEREQAIRGVAGYTEIGRGRDRAIVERLRQRGIVRRPEDLGIEPLDADRSLLAARSIKDLVHWSGGLYEPPAKFRNW</sequence>
<dbReference type="PANTHER" id="PTHR43293:SF2">
    <property type="entry name" value="MALONATE DECARBOXYLASE ALPHA SUBUNIT"/>
    <property type="match status" value="1"/>
</dbReference>
<dbReference type="EMBL" id="MNAO01000039">
    <property type="protein sequence ID" value="OHV17433.1"/>
    <property type="molecule type" value="Genomic_DNA"/>
</dbReference>
<dbReference type="SUPFAM" id="SSF100950">
    <property type="entry name" value="NagB/RpiA/CoA transferase-like"/>
    <property type="match status" value="2"/>
</dbReference>
<protein>
    <submittedName>
        <fullName evidence="1">Malonate decarboxylase subunit alpha</fullName>
    </submittedName>
</protein>
<dbReference type="Proteomes" id="UP000180215">
    <property type="component" value="Unassembled WGS sequence"/>
</dbReference>
<dbReference type="InterPro" id="IPR005777">
    <property type="entry name" value="MadA"/>
</dbReference>
<proteinExistence type="predicted"/>
<dbReference type="InterPro" id="IPR037171">
    <property type="entry name" value="NagB/RpiA_transferase-like"/>
</dbReference>
<dbReference type="Pfam" id="PF16957">
    <property type="entry name" value="Mal_decarbox_Al"/>
    <property type="match status" value="1"/>
</dbReference>
<dbReference type="GO" id="GO:0016740">
    <property type="term" value="F:transferase activity"/>
    <property type="evidence" value="ECO:0007669"/>
    <property type="project" value="InterPro"/>
</dbReference>
<accession>A0A1S1P390</accession>
<dbReference type="Gene3D" id="3.40.1080.10">
    <property type="entry name" value="Glutaconate Coenzyme A-transferase"/>
    <property type="match status" value="1"/>
</dbReference>
<name>A0A1S1P390_METEX</name>
<dbReference type="PANTHER" id="PTHR43293">
    <property type="entry name" value="ACETATE COA-TRANSFERASE YDIF"/>
    <property type="match status" value="1"/>
</dbReference>
<dbReference type="NCBIfam" id="TIGR01110">
    <property type="entry name" value="mdcA"/>
    <property type="match status" value="1"/>
</dbReference>
<reference evidence="1 2" key="1">
    <citation type="submission" date="2016-10" db="EMBL/GenBank/DDBJ databases">
        <title>Draft genome sequence of Methylobacterium extorquens CP3, a seed endophyte of Crotalaria pumila with plant growth-promoting and metal tolerance properties.</title>
        <authorList>
            <person name="Sanchez-Lopez A.S."/>
            <person name="Van Hamme J.D."/>
            <person name="Thijs S."/>
            <person name="Mcammond B.M."/>
            <person name="Stevens V."/>
            <person name="Gonzalez-Chavez M.D.C."/>
            <person name="Vangronsveld J."/>
        </authorList>
    </citation>
    <scope>NUCLEOTIDE SEQUENCE [LARGE SCALE GENOMIC DNA]</scope>
    <source>
        <strain evidence="1 2">CP3</strain>
    </source>
</reference>
<evidence type="ECO:0000313" key="2">
    <source>
        <dbReference type="Proteomes" id="UP000180215"/>
    </source>
</evidence>
<evidence type="ECO:0000313" key="1">
    <source>
        <dbReference type="EMBL" id="OHV17433.1"/>
    </source>
</evidence>
<comment type="caution">
    <text evidence="1">The sequence shown here is derived from an EMBL/GenBank/DDBJ whole genome shotgun (WGS) entry which is preliminary data.</text>
</comment>
<gene>
    <name evidence="1" type="ORF">BK022_05555</name>
</gene>
<organism evidence="1 2">
    <name type="scientific">Methylorubrum extorquens</name>
    <name type="common">Methylobacterium dichloromethanicum</name>
    <name type="synonym">Methylobacterium extorquens</name>
    <dbReference type="NCBI Taxonomy" id="408"/>
    <lineage>
        <taxon>Bacteria</taxon>
        <taxon>Pseudomonadati</taxon>
        <taxon>Pseudomonadota</taxon>
        <taxon>Alphaproteobacteria</taxon>
        <taxon>Hyphomicrobiales</taxon>
        <taxon>Methylobacteriaceae</taxon>
        <taxon>Methylorubrum</taxon>
    </lineage>
</organism>
<dbReference type="AlphaFoldDB" id="A0A1S1P390"/>